<name>A0A2K1JQC0_PHYPA</name>
<dbReference type="EMBL" id="ABEU02000012">
    <property type="protein sequence ID" value="PNR43734.1"/>
    <property type="molecule type" value="Genomic_DNA"/>
</dbReference>
<organism evidence="1">
    <name type="scientific">Physcomitrium patens</name>
    <name type="common">Spreading-leaved earth moss</name>
    <name type="synonym">Physcomitrella patens</name>
    <dbReference type="NCBI Taxonomy" id="3218"/>
    <lineage>
        <taxon>Eukaryota</taxon>
        <taxon>Viridiplantae</taxon>
        <taxon>Streptophyta</taxon>
        <taxon>Embryophyta</taxon>
        <taxon>Bryophyta</taxon>
        <taxon>Bryophytina</taxon>
        <taxon>Bryopsida</taxon>
        <taxon>Funariidae</taxon>
        <taxon>Funariales</taxon>
        <taxon>Funariaceae</taxon>
        <taxon>Physcomitrium</taxon>
    </lineage>
</organism>
<proteinExistence type="predicted"/>
<dbReference type="Gramene" id="Pp3c12_11070V3.1">
    <property type="protein sequence ID" value="PAC:32972416.CDS.1"/>
    <property type="gene ID" value="Pp3c12_11070"/>
</dbReference>
<reference evidence="1 3" key="1">
    <citation type="journal article" date="2008" name="Science">
        <title>The Physcomitrella genome reveals evolutionary insights into the conquest of land by plants.</title>
        <authorList>
            <person name="Rensing S."/>
            <person name="Lang D."/>
            <person name="Zimmer A."/>
            <person name="Terry A."/>
            <person name="Salamov A."/>
            <person name="Shapiro H."/>
            <person name="Nishiyama T."/>
            <person name="Perroud P.-F."/>
            <person name="Lindquist E."/>
            <person name="Kamisugi Y."/>
            <person name="Tanahashi T."/>
            <person name="Sakakibara K."/>
            <person name="Fujita T."/>
            <person name="Oishi K."/>
            <person name="Shin-I T."/>
            <person name="Kuroki Y."/>
            <person name="Toyoda A."/>
            <person name="Suzuki Y."/>
            <person name="Hashimoto A."/>
            <person name="Yamaguchi K."/>
            <person name="Sugano A."/>
            <person name="Kohara Y."/>
            <person name="Fujiyama A."/>
            <person name="Anterola A."/>
            <person name="Aoki S."/>
            <person name="Ashton N."/>
            <person name="Barbazuk W.B."/>
            <person name="Barker E."/>
            <person name="Bennetzen J."/>
            <person name="Bezanilla M."/>
            <person name="Blankenship R."/>
            <person name="Cho S.H."/>
            <person name="Dutcher S."/>
            <person name="Estelle M."/>
            <person name="Fawcett J.A."/>
            <person name="Gundlach H."/>
            <person name="Hanada K."/>
            <person name="Heyl A."/>
            <person name="Hicks K.A."/>
            <person name="Hugh J."/>
            <person name="Lohr M."/>
            <person name="Mayer K."/>
            <person name="Melkozernov A."/>
            <person name="Murata T."/>
            <person name="Nelson D."/>
            <person name="Pils B."/>
            <person name="Prigge M."/>
            <person name="Reiss B."/>
            <person name="Renner T."/>
            <person name="Rombauts S."/>
            <person name="Rushton P."/>
            <person name="Sanderfoot A."/>
            <person name="Schween G."/>
            <person name="Shiu S.-H."/>
            <person name="Stueber K."/>
            <person name="Theodoulou F.L."/>
            <person name="Tu H."/>
            <person name="Van de Peer Y."/>
            <person name="Verrier P.J."/>
            <person name="Waters E."/>
            <person name="Wood A."/>
            <person name="Yang L."/>
            <person name="Cove D."/>
            <person name="Cuming A."/>
            <person name="Hasebe M."/>
            <person name="Lucas S."/>
            <person name="Mishler D.B."/>
            <person name="Reski R."/>
            <person name="Grigoriev I."/>
            <person name="Quatrano R.S."/>
            <person name="Boore J.L."/>
        </authorList>
    </citation>
    <scope>NUCLEOTIDE SEQUENCE [LARGE SCALE GENOMIC DNA]</scope>
    <source>
        <strain evidence="2 3">cv. Gransden 2004</strain>
    </source>
</reference>
<evidence type="ECO:0000313" key="3">
    <source>
        <dbReference type="Proteomes" id="UP000006727"/>
    </source>
</evidence>
<evidence type="ECO:0000313" key="2">
    <source>
        <dbReference type="EnsemblPlants" id="PAC:32972416.CDS.1"/>
    </source>
</evidence>
<keyword evidence="3" id="KW-1185">Reference proteome</keyword>
<dbReference type="PaxDb" id="3218-PP1S391_62V6.1"/>
<reference evidence="1 3" key="2">
    <citation type="journal article" date="2018" name="Plant J.">
        <title>The Physcomitrella patens chromosome-scale assembly reveals moss genome structure and evolution.</title>
        <authorList>
            <person name="Lang D."/>
            <person name="Ullrich K.K."/>
            <person name="Murat F."/>
            <person name="Fuchs J."/>
            <person name="Jenkins J."/>
            <person name="Haas F.B."/>
            <person name="Piednoel M."/>
            <person name="Gundlach H."/>
            <person name="Van Bel M."/>
            <person name="Meyberg R."/>
            <person name="Vives C."/>
            <person name="Morata J."/>
            <person name="Symeonidi A."/>
            <person name="Hiss M."/>
            <person name="Muchero W."/>
            <person name="Kamisugi Y."/>
            <person name="Saleh O."/>
            <person name="Blanc G."/>
            <person name="Decker E.L."/>
            <person name="van Gessel N."/>
            <person name="Grimwood J."/>
            <person name="Hayes R.D."/>
            <person name="Graham S.W."/>
            <person name="Gunter L.E."/>
            <person name="McDaniel S.F."/>
            <person name="Hoernstein S.N.W."/>
            <person name="Larsson A."/>
            <person name="Li F.W."/>
            <person name="Perroud P.F."/>
            <person name="Phillips J."/>
            <person name="Ranjan P."/>
            <person name="Rokshar D.S."/>
            <person name="Rothfels C.J."/>
            <person name="Schneider L."/>
            <person name="Shu S."/>
            <person name="Stevenson D.W."/>
            <person name="Thummler F."/>
            <person name="Tillich M."/>
            <person name="Villarreal Aguilar J.C."/>
            <person name="Widiez T."/>
            <person name="Wong G.K."/>
            <person name="Wymore A."/>
            <person name="Zhang Y."/>
            <person name="Zimmer A.D."/>
            <person name="Quatrano R.S."/>
            <person name="Mayer K.F.X."/>
            <person name="Goodstein D."/>
            <person name="Casacuberta J.M."/>
            <person name="Vandepoele K."/>
            <person name="Reski R."/>
            <person name="Cuming A.C."/>
            <person name="Tuskan G.A."/>
            <person name="Maumus F."/>
            <person name="Salse J."/>
            <person name="Schmutz J."/>
            <person name="Rensing S.A."/>
        </authorList>
    </citation>
    <scope>NUCLEOTIDE SEQUENCE [LARGE SCALE GENOMIC DNA]</scope>
    <source>
        <strain evidence="2 3">cv. Gransden 2004</strain>
    </source>
</reference>
<dbReference type="Gramene" id="Pp3c12_11070V3.2">
    <property type="protein sequence ID" value="PAC:32972417.CDS.1"/>
    <property type="gene ID" value="Pp3c12_11070"/>
</dbReference>
<protein>
    <submittedName>
        <fullName evidence="1 2">Uncharacterized protein</fullName>
    </submittedName>
</protein>
<dbReference type="InParanoid" id="A0A2K1JQC0"/>
<sequence>MRLSFCRLSFSVTAHYYESTKKKKTDASDVAILSGLICGYVNHFCGQSSRPPRHTLHGKIKMNGEGRLYALPCNICTRSFQVGVPCILSFR</sequence>
<dbReference type="Proteomes" id="UP000006727">
    <property type="component" value="Chromosome 12"/>
</dbReference>
<dbReference type="EnsemblPlants" id="Pp3c12_11070V3.1">
    <property type="protein sequence ID" value="PAC:32972416.CDS.1"/>
    <property type="gene ID" value="Pp3c12_11070"/>
</dbReference>
<dbReference type="EnsemblPlants" id="Pp3c12_11070V3.2">
    <property type="protein sequence ID" value="PAC:32972417.CDS.1"/>
    <property type="gene ID" value="Pp3c12_11070"/>
</dbReference>
<reference evidence="2" key="3">
    <citation type="submission" date="2020-12" db="UniProtKB">
        <authorList>
            <consortium name="EnsemblPlants"/>
        </authorList>
    </citation>
    <scope>IDENTIFICATION</scope>
</reference>
<gene>
    <name evidence="1" type="ORF">PHYPA_016116</name>
</gene>
<dbReference type="AlphaFoldDB" id="A0A2K1JQC0"/>
<evidence type="ECO:0000313" key="1">
    <source>
        <dbReference type="EMBL" id="PNR43734.1"/>
    </source>
</evidence>
<accession>A0A2K1JQC0</accession>